<dbReference type="AlphaFoldDB" id="A0A822Y7E5"/>
<name>A0A822Y7E5_NELNU</name>
<evidence type="ECO:0000313" key="1">
    <source>
        <dbReference type="EMBL" id="DAD29934.1"/>
    </source>
</evidence>
<gene>
    <name evidence="1" type="ORF">HUJ06_031402</name>
</gene>
<dbReference type="EMBL" id="DUZY01000002">
    <property type="protein sequence ID" value="DAD29934.1"/>
    <property type="molecule type" value="Genomic_DNA"/>
</dbReference>
<evidence type="ECO:0000313" key="2">
    <source>
        <dbReference type="Proteomes" id="UP000607653"/>
    </source>
</evidence>
<sequence>MIEISKNVASGWGYFFLVSSQLCDLADDNEKVIHLGTRINIFRPNITTNE</sequence>
<keyword evidence="2" id="KW-1185">Reference proteome</keyword>
<reference evidence="1 2" key="1">
    <citation type="journal article" date="2020" name="Mol. Biol. Evol.">
        <title>Distinct Expression and Methylation Patterns for Genes with Different Fates following a Single Whole-Genome Duplication in Flowering Plants.</title>
        <authorList>
            <person name="Shi T."/>
            <person name="Rahmani R.S."/>
            <person name="Gugger P.F."/>
            <person name="Wang M."/>
            <person name="Li H."/>
            <person name="Zhang Y."/>
            <person name="Li Z."/>
            <person name="Wang Q."/>
            <person name="Van de Peer Y."/>
            <person name="Marchal K."/>
            <person name="Chen J."/>
        </authorList>
    </citation>
    <scope>NUCLEOTIDE SEQUENCE [LARGE SCALE GENOMIC DNA]</scope>
    <source>
        <tissue evidence="1">Leaf</tissue>
    </source>
</reference>
<accession>A0A822Y7E5</accession>
<organism evidence="1 2">
    <name type="scientific">Nelumbo nucifera</name>
    <name type="common">Sacred lotus</name>
    <dbReference type="NCBI Taxonomy" id="4432"/>
    <lineage>
        <taxon>Eukaryota</taxon>
        <taxon>Viridiplantae</taxon>
        <taxon>Streptophyta</taxon>
        <taxon>Embryophyta</taxon>
        <taxon>Tracheophyta</taxon>
        <taxon>Spermatophyta</taxon>
        <taxon>Magnoliopsida</taxon>
        <taxon>Proteales</taxon>
        <taxon>Nelumbonaceae</taxon>
        <taxon>Nelumbo</taxon>
    </lineage>
</organism>
<protein>
    <submittedName>
        <fullName evidence="1">Uncharacterized protein</fullName>
    </submittedName>
</protein>
<proteinExistence type="predicted"/>
<comment type="caution">
    <text evidence="1">The sequence shown here is derived from an EMBL/GenBank/DDBJ whole genome shotgun (WGS) entry which is preliminary data.</text>
</comment>
<dbReference type="Proteomes" id="UP000607653">
    <property type="component" value="Unassembled WGS sequence"/>
</dbReference>